<evidence type="ECO:0000259" key="6">
    <source>
        <dbReference type="Pfam" id="PF16331"/>
    </source>
</evidence>
<dbReference type="Pfam" id="PF13525">
    <property type="entry name" value="YfiO"/>
    <property type="match status" value="1"/>
</dbReference>
<dbReference type="SUPFAM" id="SSF48452">
    <property type="entry name" value="TPR-like"/>
    <property type="match status" value="1"/>
</dbReference>
<keyword evidence="8" id="KW-1185">Reference proteome</keyword>
<dbReference type="PROSITE" id="PS50005">
    <property type="entry name" value="TPR"/>
    <property type="match status" value="1"/>
</dbReference>
<dbReference type="Pfam" id="PF16331">
    <property type="entry name" value="TolA_bind_tri"/>
    <property type="match status" value="1"/>
</dbReference>
<dbReference type="Proteomes" id="UP000604243">
    <property type="component" value="Unassembled WGS sequence"/>
</dbReference>
<feature type="compositionally biased region" description="Low complexity" evidence="4">
    <location>
        <begin position="95"/>
        <end position="110"/>
    </location>
</feature>
<comment type="caution">
    <text evidence="7">The sequence shown here is derived from an EMBL/GenBank/DDBJ whole genome shotgun (WGS) entry which is preliminary data.</text>
</comment>
<keyword evidence="3" id="KW-0802">TPR repeat</keyword>
<dbReference type="HAMAP" id="MF_02066">
    <property type="entry name" value="CpoB"/>
    <property type="match status" value="1"/>
</dbReference>
<comment type="function">
    <text evidence="2">Mediates coordination of peptidoglycan synthesis and outer membrane constriction during cell division.</text>
</comment>
<evidence type="ECO:0000256" key="3">
    <source>
        <dbReference type="PROSITE-ProRule" id="PRU00339"/>
    </source>
</evidence>
<dbReference type="InterPro" id="IPR014162">
    <property type="entry name" value="CpoB_C"/>
</dbReference>
<organism evidence="7 8">
    <name type="scientific">Kushneria pakistanensis</name>
    <dbReference type="NCBI Taxonomy" id="1508770"/>
    <lineage>
        <taxon>Bacteria</taxon>
        <taxon>Pseudomonadati</taxon>
        <taxon>Pseudomonadota</taxon>
        <taxon>Gammaproteobacteria</taxon>
        <taxon>Oceanospirillales</taxon>
        <taxon>Halomonadaceae</taxon>
        <taxon>Kushneria</taxon>
    </lineage>
</organism>
<keyword evidence="2" id="KW-0574">Periplasm</keyword>
<reference evidence="8" key="1">
    <citation type="journal article" date="2019" name="Int. J. Syst. Evol. Microbiol.">
        <title>The Global Catalogue of Microorganisms (GCM) 10K type strain sequencing project: providing services to taxonomists for standard genome sequencing and annotation.</title>
        <authorList>
            <consortium name="The Broad Institute Genomics Platform"/>
            <consortium name="The Broad Institute Genome Sequencing Center for Infectious Disease"/>
            <person name="Wu L."/>
            <person name="Ma J."/>
        </authorList>
    </citation>
    <scope>NUCLEOTIDE SEQUENCE [LARGE SCALE GENOMIC DNA]</scope>
    <source>
        <strain evidence="8">KCTC 42082</strain>
    </source>
</reference>
<evidence type="ECO:0000259" key="5">
    <source>
        <dbReference type="Pfam" id="PF13525"/>
    </source>
</evidence>
<feature type="repeat" description="TPR" evidence="3">
    <location>
        <begin position="174"/>
        <end position="207"/>
    </location>
</feature>
<dbReference type="NCBIfam" id="TIGR02795">
    <property type="entry name" value="tol_pal_ybgF"/>
    <property type="match status" value="1"/>
</dbReference>
<evidence type="ECO:0000256" key="4">
    <source>
        <dbReference type="SAM" id="MobiDB-lite"/>
    </source>
</evidence>
<accession>A0ABQ3FE98</accession>
<dbReference type="InterPro" id="IPR019734">
    <property type="entry name" value="TPR_rpt"/>
</dbReference>
<sequence precursor="true">MKHSLIRLCGAGALVLPLSVWASAQTGSFYNQASTDSGSGNLQIFNRLQSQEQDINQLRGQIEELRHQLEQQTILSQQRYLDLEERLSSGGGSGEASSSGGDSASSGNSDPINQAASGSGRSSSSTGSGTSSSSDDAQGAYQAAFAHVQKREFDQAITAFEAFNRDYPESALSGNAWYWLGELYSAKSQLDKSATAFGKVVSDYPQSNKVPDAMYKLGLVYARQGKSAESQSTLKKVISEHSGSDAAGLAREFMQKTSG</sequence>
<dbReference type="Gene3D" id="1.20.5.110">
    <property type="match status" value="1"/>
</dbReference>
<feature type="compositionally biased region" description="Low complexity" evidence="4">
    <location>
        <begin position="117"/>
        <end position="134"/>
    </location>
</feature>
<dbReference type="RefSeq" id="WP_189515643.1">
    <property type="nucleotide sequence ID" value="NZ_BMZM01000001.1"/>
</dbReference>
<dbReference type="InterPro" id="IPR032519">
    <property type="entry name" value="YbgF_tri"/>
</dbReference>
<keyword evidence="1 2" id="KW-0732">Signal</keyword>
<dbReference type="InterPro" id="IPR011990">
    <property type="entry name" value="TPR-like_helical_dom_sf"/>
</dbReference>
<evidence type="ECO:0000256" key="2">
    <source>
        <dbReference type="HAMAP-Rule" id="MF_02066"/>
    </source>
</evidence>
<evidence type="ECO:0000313" key="8">
    <source>
        <dbReference type="Proteomes" id="UP000604243"/>
    </source>
</evidence>
<dbReference type="EMBL" id="BMZM01000001">
    <property type="protein sequence ID" value="GHC20249.1"/>
    <property type="molecule type" value="Genomic_DNA"/>
</dbReference>
<feature type="domain" description="Outer membrane lipoprotein BamD-like" evidence="5">
    <location>
        <begin position="136"/>
        <end position="228"/>
    </location>
</feature>
<protein>
    <recommendedName>
        <fullName evidence="2">Cell division coordinator CpoB</fullName>
    </recommendedName>
</protein>
<proteinExistence type="inferred from homology"/>
<keyword evidence="2" id="KW-0132">Cell division</keyword>
<evidence type="ECO:0000313" key="7">
    <source>
        <dbReference type="EMBL" id="GHC20249.1"/>
    </source>
</evidence>
<feature type="signal peptide" evidence="2">
    <location>
        <begin position="1"/>
        <end position="24"/>
    </location>
</feature>
<keyword evidence="2" id="KW-0131">Cell cycle</keyword>
<comment type="subcellular location">
    <subcellularLocation>
        <location evidence="2">Periplasm</location>
    </subcellularLocation>
</comment>
<comment type="similarity">
    <text evidence="2">Belongs to the CpoB family.</text>
</comment>
<evidence type="ECO:0000256" key="1">
    <source>
        <dbReference type="ARBA" id="ARBA00022729"/>
    </source>
</evidence>
<gene>
    <name evidence="2" type="primary">cpoB</name>
    <name evidence="7" type="ORF">GCM10010082_10150</name>
</gene>
<dbReference type="InterPro" id="IPR034706">
    <property type="entry name" value="CpoB"/>
</dbReference>
<feature type="region of interest" description="Disordered" evidence="4">
    <location>
        <begin position="86"/>
        <end position="138"/>
    </location>
</feature>
<feature type="domain" description="YbgF trimerisation" evidence="6">
    <location>
        <begin position="38"/>
        <end position="95"/>
    </location>
</feature>
<keyword evidence="2" id="KW-0175">Coiled coil</keyword>
<dbReference type="InterPro" id="IPR039565">
    <property type="entry name" value="BamD-like"/>
</dbReference>
<feature type="coiled-coil region" evidence="2">
    <location>
        <begin position="48"/>
        <end position="75"/>
    </location>
</feature>
<name>A0ABQ3FE98_9GAMM</name>
<feature type="chain" id="PRO_5044921434" description="Cell division coordinator CpoB" evidence="2">
    <location>
        <begin position="25"/>
        <end position="259"/>
    </location>
</feature>
<dbReference type="Gene3D" id="1.25.40.10">
    <property type="entry name" value="Tetratricopeptide repeat domain"/>
    <property type="match status" value="1"/>
</dbReference>